<dbReference type="GO" id="GO:0003677">
    <property type="term" value="F:DNA binding"/>
    <property type="evidence" value="ECO:0007669"/>
    <property type="project" value="InterPro"/>
</dbReference>
<feature type="region of interest" description="Disordered" evidence="1">
    <location>
        <begin position="606"/>
        <end position="655"/>
    </location>
</feature>
<feature type="region of interest" description="Disordered" evidence="1">
    <location>
        <begin position="275"/>
        <end position="427"/>
    </location>
</feature>
<dbReference type="Proteomes" id="UP000094067">
    <property type="component" value="Unassembled WGS sequence"/>
</dbReference>
<dbReference type="Pfam" id="PF04851">
    <property type="entry name" value="ResIII"/>
    <property type="match status" value="1"/>
</dbReference>
<organism evidence="3 4">
    <name type="scientific">Eisenbergiella tayi</name>
    <dbReference type="NCBI Taxonomy" id="1432052"/>
    <lineage>
        <taxon>Bacteria</taxon>
        <taxon>Bacillati</taxon>
        <taxon>Bacillota</taxon>
        <taxon>Clostridia</taxon>
        <taxon>Lachnospirales</taxon>
        <taxon>Lachnospiraceae</taxon>
        <taxon>Eisenbergiella</taxon>
    </lineage>
</organism>
<feature type="compositionally biased region" description="Polar residues" evidence="1">
    <location>
        <begin position="414"/>
        <end position="427"/>
    </location>
</feature>
<dbReference type="InterPro" id="IPR006935">
    <property type="entry name" value="Helicase/UvrB_N"/>
</dbReference>
<sequence length="1883" mass="207970">MAEKWQTISELAETTSRQVTQSPEQWRRFLATAGRFYKAYDFDDQLLIYAQKPDATACADMPTWNNKMRRWVNGGSTAIALIRKGYGGKPYLDYVHDVADTHPVRGGKDPWLWSMDDDSRMPVMERLREVFGAEGGNDLGDLLMDAAAKSVEDTYGDYLTDLIYEKEDSFLEELDDLNIEVTFRDTLRASVQYAVLTRCGLDASRYLDEEDLRGITNFNTIATLACLGTATAQVNRTILLEIGDTIRNLEREKVKKPLAKQEAVAYNDGRNFNTLKCERSDKDGIDIQQTERLSGAEPENGRNGRGSADPGPIRESQRKISDGTQERAVQYDGAQRQTVEAPDGDRQGGAGTGGRAGGGDGKEPGRERSPESGQSNGLGAENEQHQAGGGGSRAERPDLQLKKQEETAGVKPAVSSSAELEEPFSTQPAYRQMTLFDLPEVQIERIAQKEAEAAAPASSRSRQKKKEQPQGNPLEAARRNLFAESGKEDNQLSLDLAAMTGREPASGPDTQEAEPVPPRTLKEIYAEYQPVVLSRVLNDEAYQNALKNSDPENIRIEGDAAVKRAVLAVNEPELLRLYYDFPEFHTRLHKEVLEKAGAALTVSQQEAAGGGPLEAQKEDTQGKLPPQAVPVVESPGAGGSDGLKPSTNASVIPDRDPLAPAYQVGDSVYLEDTLFQVTGLNPDYVELLDPALAYPIFRSERIENFERLLRQDSRNGAITEFLAPAVNSIDADLREVLTGDGGLLEQQDKELLAECFRAGDGNTRIAQRLSDTYAGTAETMELVTGETADYFASTTSLEINIFDKYDSKRAFSWADLAPVLRSLYQAEQDGFFHEPVIQEPVTLQGPPSYQVGDSVHLPLPGRNIAGTIGYVGELDVRIDTGPYSWSHETISRPQFEEALRHDERNAALFPHVPDLTGQSITRQGDSLTIGTGPATHEIDITVTDEEWRQIKEAIPDQAEMQPEQAPAAENFHITDPDLGAGGQKTKFQNNVAAIRLLKDLESQGRLAAPEEQKVLARYVGWGGLPQAFDEANEKWAAEYAELNELLTPEEYASARGSTLNAHYTSPTVIQSIYEAVGRMGIQPETVLEPAMGVGNFFGLLPEAMQGATLLGVELDSITGRLAGQLYPQAKILVDGFEHTNLPDNSIDLAVGNVPFGNYKLPDPRYDSKNLLIHDYFFAKTLDKVRPGGIVAFISSKGTLDKQDSAVREYLAQKADLLGAVRLPNNAFAKNAGTEVTSDILFLQKRESPPEQLPEWVHLGQTADGIPINRYFELHPEMVLGTMAWDKSMYGNEKETTCEPVPGAALEEQLAAAIKNLGQPDQRLLQEKTEVTVDELLESLEAPDPMARNFSYTEIGGKLYFLENGEKAAVDVPAAIAQRIRGMIGLREITRHLIDLQLYDGTDEEIKQAQAKLNTAYDAFTAKFGLLNSTGNKRAFEQDSAYCLLCSLEILDEDGNLERKADMFTKRTINQQVSIDHVDTASEALAVSIGERACVDLGFMSTLLGRPGDVEPIIEDLKGVIFKNPEAGSNPYAGWETADEYLSGNVRKKLAAARAAAERDSAFADNVAALEQAQPKDLSAAEIDVRIGVTWIDTKYYTQFVHELLKTPGYLHEQVQARYSPATGEWNISGKSRDSVNNSLAYVTYGTKRRNAYAIIEDSLNLRDTRIYDTIHDPDGSDKRVLNVKETMLAQQKQEQIREAFKNWIWKDPERRADLCRKYNELYNAIRPRSYNGDHIRFSGMNPEISLRPHQRNAVARMLYGGNSLLAHCVGAGKTFEIVAAAIESKRLGLTKKSLVVVPNHLTEQWGADFLRLYPGVNVLVATKKDFEPANRKKFCSRIATGDYDAVVIGHSQFEKIPLSPERQKSILQEQIDQVIDGIQEAKA</sequence>
<dbReference type="PATRIC" id="fig|1432052.4.peg.3131"/>
<proteinExistence type="predicted"/>
<evidence type="ECO:0000256" key="1">
    <source>
        <dbReference type="SAM" id="MobiDB-lite"/>
    </source>
</evidence>
<evidence type="ECO:0000313" key="4">
    <source>
        <dbReference type="Proteomes" id="UP000094067"/>
    </source>
</evidence>
<dbReference type="GO" id="GO:0016787">
    <property type="term" value="F:hydrolase activity"/>
    <property type="evidence" value="ECO:0007669"/>
    <property type="project" value="InterPro"/>
</dbReference>
<gene>
    <name evidence="3" type="ORF">BEI61_02809</name>
</gene>
<dbReference type="SUPFAM" id="SSF53335">
    <property type="entry name" value="S-adenosyl-L-methionine-dependent methyltransferases"/>
    <property type="match status" value="1"/>
</dbReference>
<feature type="compositionally biased region" description="Gly residues" evidence="1">
    <location>
        <begin position="347"/>
        <end position="359"/>
    </location>
</feature>
<evidence type="ECO:0000313" key="3">
    <source>
        <dbReference type="EMBL" id="ODM06919.1"/>
    </source>
</evidence>
<feature type="domain" description="Helicase/UvrB N-terminal" evidence="2">
    <location>
        <begin position="1744"/>
        <end position="1844"/>
    </location>
</feature>
<dbReference type="PANTHER" id="PTHR41313">
    <property type="entry name" value="ADENINE-SPECIFIC METHYLTRANSFERASE"/>
    <property type="match status" value="1"/>
</dbReference>
<dbReference type="InterPro" id="IPR027417">
    <property type="entry name" value="P-loop_NTPase"/>
</dbReference>
<evidence type="ECO:0000259" key="2">
    <source>
        <dbReference type="Pfam" id="PF04851"/>
    </source>
</evidence>
<dbReference type="PANTHER" id="PTHR41313:SF1">
    <property type="entry name" value="DNA METHYLASE ADENINE-SPECIFIC DOMAIN-CONTAINING PROTEIN"/>
    <property type="match status" value="1"/>
</dbReference>
<feature type="compositionally biased region" description="Basic and acidic residues" evidence="1">
    <location>
        <begin position="360"/>
        <end position="370"/>
    </location>
</feature>
<protein>
    <recommendedName>
        <fullName evidence="2">Helicase/UvrB N-terminal domain-containing protein</fullName>
    </recommendedName>
</protein>
<dbReference type="SUPFAM" id="SSF52540">
    <property type="entry name" value="P-loop containing nucleoside triphosphate hydrolases"/>
    <property type="match status" value="1"/>
</dbReference>
<comment type="caution">
    <text evidence="3">The sequence shown here is derived from an EMBL/GenBank/DDBJ whole genome shotgun (WGS) entry which is preliminary data.</text>
</comment>
<accession>A0A1E3AE17</accession>
<name>A0A1E3AE17_9FIRM</name>
<feature type="compositionally biased region" description="Basic and acidic residues" evidence="1">
    <location>
        <begin position="315"/>
        <end position="325"/>
    </location>
</feature>
<dbReference type="Gene3D" id="3.40.50.150">
    <property type="entry name" value="Vaccinia Virus protein VP39"/>
    <property type="match status" value="1"/>
</dbReference>
<dbReference type="GO" id="GO:0005524">
    <property type="term" value="F:ATP binding"/>
    <property type="evidence" value="ECO:0007669"/>
    <property type="project" value="InterPro"/>
</dbReference>
<feature type="region of interest" description="Disordered" evidence="1">
    <location>
        <begin position="447"/>
        <end position="494"/>
    </location>
</feature>
<feature type="compositionally biased region" description="Basic and acidic residues" evidence="1">
    <location>
        <begin position="393"/>
        <end position="408"/>
    </location>
</feature>
<feature type="compositionally biased region" description="Basic and acidic residues" evidence="1">
    <location>
        <begin position="276"/>
        <end position="285"/>
    </location>
</feature>
<dbReference type="EMBL" id="MCGH01000002">
    <property type="protein sequence ID" value="ODM06919.1"/>
    <property type="molecule type" value="Genomic_DNA"/>
</dbReference>
<dbReference type="Gene3D" id="3.40.50.300">
    <property type="entry name" value="P-loop containing nucleotide triphosphate hydrolases"/>
    <property type="match status" value="1"/>
</dbReference>
<reference evidence="3 4" key="1">
    <citation type="submission" date="2016-07" db="EMBL/GenBank/DDBJ databases">
        <title>Characterization of isolates of Eisenbergiella tayi derived from blood cultures, using whole genome sequencing.</title>
        <authorList>
            <person name="Burdz T."/>
            <person name="Wiebe D."/>
            <person name="Huynh C."/>
            <person name="Bernard K."/>
        </authorList>
    </citation>
    <scope>NUCLEOTIDE SEQUENCE [LARGE SCALE GENOMIC DNA]</scope>
    <source>
        <strain evidence="3 4">NML 110608</strain>
    </source>
</reference>
<dbReference type="InterPro" id="IPR052933">
    <property type="entry name" value="DNA_Protect_Modify"/>
</dbReference>
<dbReference type="InterPro" id="IPR029063">
    <property type="entry name" value="SAM-dependent_MTases_sf"/>
</dbReference>